<organism evidence="2 3">
    <name type="scientific">Clavibacter michiganensis subsp. michiganensis (strain NCPPB 382)</name>
    <dbReference type="NCBI Taxonomy" id="443906"/>
    <lineage>
        <taxon>Bacteria</taxon>
        <taxon>Bacillati</taxon>
        <taxon>Actinomycetota</taxon>
        <taxon>Actinomycetes</taxon>
        <taxon>Micrococcales</taxon>
        <taxon>Microbacteriaceae</taxon>
        <taxon>Clavibacter</taxon>
    </lineage>
</organism>
<evidence type="ECO:0000256" key="1">
    <source>
        <dbReference type="SAM" id="Phobius"/>
    </source>
</evidence>
<geneLocation type="plasmid" evidence="2 3">
    <name>pCM2</name>
</geneLocation>
<keyword evidence="1" id="KW-0812">Transmembrane</keyword>
<keyword evidence="2" id="KW-0614">Plasmid</keyword>
<dbReference type="KEGG" id="cmi:pCM2_0048"/>
<evidence type="ECO:0000313" key="2">
    <source>
        <dbReference type="EMBL" id="CAM98532.1"/>
    </source>
</evidence>
<dbReference type="Proteomes" id="UP000001564">
    <property type="component" value="Plasmid pCM2"/>
</dbReference>
<name>A5CLR1_CLAM3</name>
<dbReference type="HOGENOM" id="CLU_2914127_0_0_11"/>
<evidence type="ECO:0000313" key="3">
    <source>
        <dbReference type="Proteomes" id="UP000001564"/>
    </source>
</evidence>
<accession>A5CLR1</accession>
<gene>
    <name evidence="2" type="ordered locus">pCM2_0048</name>
</gene>
<dbReference type="RefSeq" id="WP_011931198.1">
    <property type="nucleotide sequence ID" value="NC_009479.1"/>
</dbReference>
<keyword evidence="3" id="KW-1185">Reference proteome</keyword>
<proteinExistence type="predicted"/>
<dbReference type="AlphaFoldDB" id="A5CLR1"/>
<keyword evidence="1" id="KW-0472">Membrane</keyword>
<sequence>MTILLPEIQEEVNFLVSTLAPHPWTVAIIVFGPLVYIAALRRSRETANRIGKVINLRNRKP</sequence>
<keyword evidence="1" id="KW-1133">Transmembrane helix</keyword>
<protein>
    <submittedName>
        <fullName evidence="2">Uncharacterized protein</fullName>
    </submittedName>
</protein>
<reference evidence="2 3" key="1">
    <citation type="journal article" date="2008" name="J. Bacteriol.">
        <title>The genome sequence of the tomato-pathogenic actinomycete Clavibacter michiganensis subsp. michiganensis NCPPB382 reveals a large island involved in pathogenicity.</title>
        <authorList>
            <person name="Gartemann K.H."/>
            <person name="Abt B."/>
            <person name="Bekel T."/>
            <person name="Burger A."/>
            <person name="Engemann J."/>
            <person name="Flugel M."/>
            <person name="Gaigalat L."/>
            <person name="Goesmann A."/>
            <person name="Grafen I."/>
            <person name="Kalinowski J."/>
            <person name="Kaup O."/>
            <person name="Kirchner O."/>
            <person name="Krause L."/>
            <person name="Linke B."/>
            <person name="McHardy A."/>
            <person name="Meyer F."/>
            <person name="Pohle S."/>
            <person name="Ruckert C."/>
            <person name="Schneiker S."/>
            <person name="Zellermann E.M."/>
            <person name="Puhler A."/>
            <person name="Eichenlaub R."/>
            <person name="Kaiser O."/>
            <person name="Bartels D."/>
        </authorList>
    </citation>
    <scope>NUCLEOTIDE SEQUENCE [LARGE SCALE GENOMIC DNA]</scope>
    <source>
        <strain evidence="2 3">NCPPB 382</strain>
        <plasmid evidence="2">pCM2</plasmid>
    </source>
</reference>
<dbReference type="EMBL" id="AM711866">
    <property type="protein sequence ID" value="CAM98532.1"/>
    <property type="molecule type" value="Genomic_DNA"/>
</dbReference>
<feature type="transmembrane region" description="Helical" evidence="1">
    <location>
        <begin position="20"/>
        <end position="40"/>
    </location>
</feature>